<evidence type="ECO:0000313" key="2">
    <source>
        <dbReference type="EMBL" id="JAP61591.1"/>
    </source>
</evidence>
<organism evidence="2">
    <name type="scientific">Schistocephalus solidus</name>
    <name type="common">Tapeworm</name>
    <dbReference type="NCBI Taxonomy" id="70667"/>
    <lineage>
        <taxon>Eukaryota</taxon>
        <taxon>Metazoa</taxon>
        <taxon>Spiralia</taxon>
        <taxon>Lophotrochozoa</taxon>
        <taxon>Platyhelminthes</taxon>
        <taxon>Cestoda</taxon>
        <taxon>Eucestoda</taxon>
        <taxon>Diphyllobothriidea</taxon>
        <taxon>Diphyllobothriidae</taxon>
        <taxon>Schistocephalus</taxon>
    </lineage>
</organism>
<feature type="compositionally biased region" description="Acidic residues" evidence="1">
    <location>
        <begin position="255"/>
        <end position="273"/>
    </location>
</feature>
<accession>A0A0V0J8D3</accession>
<sequence>MDVKPDAARALGPPVIRLTPAGPRPIVVRTVSSTAPVVIGSPPPQKQKVYKVIAFVPDTKSGALPRPHVVPIPKTEHQKIPQAHLTNSPLTIKSEISGSPSTLISLLAPTPRQVSPNNALTTLPLAVAKTKDIVTPHENFARSSANSQPNVQEPLPPPTDWSTKQQPPSPCPSHQRSPRASLLASHLHQIAELAALASSTDLQQMSIHLQQLEDEWRDELLNNSPTAATHDDATSHFPSSASASLSPTPLSDATEACEGEYGMDEEENDCEEKEGEKSNVTETYESAHADPATSSSGHHRNIAPILLQLGQTDLASKSSHGSLRTAPKRKLDALRN</sequence>
<gene>
    <name evidence="2" type="ORF">TR93946</name>
</gene>
<feature type="region of interest" description="Disordered" evidence="1">
    <location>
        <begin position="224"/>
        <end position="336"/>
    </location>
</feature>
<dbReference type="AlphaFoldDB" id="A0A0V0J8D3"/>
<feature type="compositionally biased region" description="Polar residues" evidence="1">
    <location>
        <begin position="309"/>
        <end position="322"/>
    </location>
</feature>
<name>A0A0V0J8D3_SCHSO</name>
<dbReference type="EMBL" id="GEEE01001634">
    <property type="protein sequence ID" value="JAP61591.1"/>
    <property type="molecule type" value="Transcribed_RNA"/>
</dbReference>
<feature type="compositionally biased region" description="Low complexity" evidence="1">
    <location>
        <begin position="235"/>
        <end position="251"/>
    </location>
</feature>
<feature type="compositionally biased region" description="Polar residues" evidence="1">
    <location>
        <begin position="141"/>
        <end position="151"/>
    </location>
</feature>
<proteinExistence type="predicted"/>
<protein>
    <submittedName>
        <fullName evidence="2">Uncharacterized protein</fullName>
    </submittedName>
</protein>
<feature type="region of interest" description="Disordered" evidence="1">
    <location>
        <begin position="141"/>
        <end position="180"/>
    </location>
</feature>
<reference evidence="2" key="1">
    <citation type="submission" date="2016-01" db="EMBL/GenBank/DDBJ databases">
        <title>Reference transcriptome for the parasite Schistocephalus solidus: insights into the molecular evolution of parasitism.</title>
        <authorList>
            <person name="Hebert F.O."/>
            <person name="Grambauer S."/>
            <person name="Barber I."/>
            <person name="Landry C.R."/>
            <person name="Aubin-Horth N."/>
        </authorList>
    </citation>
    <scope>NUCLEOTIDE SEQUENCE</scope>
</reference>
<evidence type="ECO:0000256" key="1">
    <source>
        <dbReference type="SAM" id="MobiDB-lite"/>
    </source>
</evidence>